<feature type="domain" description="Toprim" evidence="13">
    <location>
        <begin position="4"/>
        <end position="87"/>
    </location>
</feature>
<dbReference type="GO" id="GO:0046872">
    <property type="term" value="F:metal ion binding"/>
    <property type="evidence" value="ECO:0007669"/>
    <property type="project" value="UniProtKB-KW"/>
</dbReference>
<dbReference type="PROSITE" id="PS50880">
    <property type="entry name" value="TOPRIM"/>
    <property type="match status" value="1"/>
</dbReference>
<evidence type="ECO:0000256" key="6">
    <source>
        <dbReference type="ARBA" id="ARBA00022730"/>
    </source>
</evidence>
<evidence type="ECO:0000256" key="3">
    <source>
        <dbReference type="ARBA" id="ARBA00022552"/>
    </source>
</evidence>
<dbReference type="Pfam" id="PF13331">
    <property type="entry name" value="DUF4093"/>
    <property type="match status" value="1"/>
</dbReference>
<evidence type="ECO:0000313" key="14">
    <source>
        <dbReference type="EMBL" id="HIU95596.1"/>
    </source>
</evidence>
<dbReference type="Pfam" id="PF01751">
    <property type="entry name" value="Toprim"/>
    <property type="match status" value="1"/>
</dbReference>
<dbReference type="GO" id="GO:0019843">
    <property type="term" value="F:rRNA binding"/>
    <property type="evidence" value="ECO:0007669"/>
    <property type="project" value="UniProtKB-KW"/>
</dbReference>
<dbReference type="Proteomes" id="UP000824130">
    <property type="component" value="Unassembled WGS sequence"/>
</dbReference>
<dbReference type="InterPro" id="IPR025156">
    <property type="entry name" value="RNase_M5_C"/>
</dbReference>
<keyword evidence="3 11" id="KW-0698">rRNA processing</keyword>
<dbReference type="GO" id="GO:0043822">
    <property type="term" value="F:ribonuclease M5 activity"/>
    <property type="evidence" value="ECO:0007669"/>
    <property type="project" value="UniProtKB-UniRule"/>
</dbReference>
<evidence type="ECO:0000256" key="8">
    <source>
        <dbReference type="ARBA" id="ARBA00022801"/>
    </source>
</evidence>
<evidence type="ECO:0000256" key="5">
    <source>
        <dbReference type="ARBA" id="ARBA00022723"/>
    </source>
</evidence>
<evidence type="ECO:0000313" key="15">
    <source>
        <dbReference type="Proteomes" id="UP000824130"/>
    </source>
</evidence>
<dbReference type="AlphaFoldDB" id="A0A9D1N6M6"/>
<evidence type="ECO:0000259" key="13">
    <source>
        <dbReference type="PROSITE" id="PS50880"/>
    </source>
</evidence>
<keyword evidence="7 11" id="KW-0255">Endonuclease</keyword>
<protein>
    <recommendedName>
        <fullName evidence="11 12">Ribonuclease M5</fullName>
        <ecNumber evidence="11 12">3.1.26.8</ecNumber>
    </recommendedName>
    <alternativeName>
        <fullName evidence="11">RNase M5</fullName>
    </alternativeName>
    <alternativeName>
        <fullName evidence="11">Ribosomal RNA terminal maturase M5</fullName>
    </alternativeName>
</protein>
<comment type="subcellular location">
    <subcellularLocation>
        <location evidence="11">Cytoplasm</location>
    </subcellularLocation>
</comment>
<dbReference type="InterPro" id="IPR004466">
    <property type="entry name" value="RNase_M5"/>
</dbReference>
<keyword evidence="4 11" id="KW-0540">Nuclease</keyword>
<comment type="catalytic activity">
    <reaction evidence="11">
        <text>Endonucleolytic cleavage of RNA, removing 21 and 42 nucleotides, respectively, from the 5'- and 3'-termini of a 5S-rRNA precursor.</text>
        <dbReference type="EC" id="3.1.26.8"/>
    </reaction>
</comment>
<name>A0A9D1N6M6_9FIRM</name>
<gene>
    <name evidence="11 14" type="primary">rnmV</name>
    <name evidence="14" type="ORF">IAD25_02665</name>
</gene>
<dbReference type="GO" id="GO:0005737">
    <property type="term" value="C:cytoplasm"/>
    <property type="evidence" value="ECO:0007669"/>
    <property type="project" value="UniProtKB-SubCell"/>
</dbReference>
<evidence type="ECO:0000256" key="1">
    <source>
        <dbReference type="ARBA" id="ARBA00022490"/>
    </source>
</evidence>
<dbReference type="InterPro" id="IPR034141">
    <property type="entry name" value="TOPRIM_RNase_M5-like"/>
</dbReference>
<dbReference type="CDD" id="cd01027">
    <property type="entry name" value="TOPRIM_RNase_M5_like"/>
    <property type="match status" value="1"/>
</dbReference>
<proteinExistence type="inferred from homology"/>
<reference evidence="14" key="2">
    <citation type="journal article" date="2021" name="PeerJ">
        <title>Extensive microbial diversity within the chicken gut microbiome revealed by metagenomics and culture.</title>
        <authorList>
            <person name="Gilroy R."/>
            <person name="Ravi A."/>
            <person name="Getino M."/>
            <person name="Pursley I."/>
            <person name="Horton D.L."/>
            <person name="Alikhan N.F."/>
            <person name="Baker D."/>
            <person name="Gharbi K."/>
            <person name="Hall N."/>
            <person name="Watson M."/>
            <person name="Adriaenssens E.M."/>
            <person name="Foster-Nyarko E."/>
            <person name="Jarju S."/>
            <person name="Secka A."/>
            <person name="Antonio M."/>
            <person name="Oren A."/>
            <person name="Chaudhuri R.R."/>
            <person name="La Ragione R."/>
            <person name="Hildebrand F."/>
            <person name="Pallen M.J."/>
        </authorList>
    </citation>
    <scope>NUCLEOTIDE SEQUENCE</scope>
    <source>
        <strain evidence="14">ChiSjej4B22-8349</strain>
    </source>
</reference>
<keyword evidence="2 11" id="KW-0690">Ribosome biogenesis</keyword>
<evidence type="ECO:0000256" key="10">
    <source>
        <dbReference type="ARBA" id="ARBA00022884"/>
    </source>
</evidence>
<evidence type="ECO:0000256" key="2">
    <source>
        <dbReference type="ARBA" id="ARBA00022517"/>
    </source>
</evidence>
<evidence type="ECO:0000256" key="12">
    <source>
        <dbReference type="NCBIfam" id="TIGR00334"/>
    </source>
</evidence>
<sequence>MRVREIIVVEGRDDTAAIKKSVDAVTIETHGYGITERTWKLIEKAYAEKGIIIFTDPDHAGQQIRKRLLQRFPKAKEAFLDRSDAEKAGDIGIENATSEAIRAALEKAHCVVEKDQGEPRFTMEDMVDSGLVGQADSALRRQSVGKALGIGYGNGKSFLQKLNKFGITAEELYKAIGDHR</sequence>
<keyword evidence="9" id="KW-0460">Magnesium</keyword>
<keyword evidence="5" id="KW-0479">Metal-binding</keyword>
<keyword evidence="1 11" id="KW-0963">Cytoplasm</keyword>
<comment type="function">
    <text evidence="11">Required for correct processing of both the 5' and 3' ends of 5S rRNA precursor. Cleaves both sides of a double-stranded region yielding mature 5S rRNA in one step.</text>
</comment>
<keyword evidence="6 11" id="KW-0699">rRNA-binding</keyword>
<dbReference type="InterPro" id="IPR006171">
    <property type="entry name" value="TOPRIM_dom"/>
</dbReference>
<keyword evidence="8 11" id="KW-0378">Hydrolase</keyword>
<dbReference type="PANTHER" id="PTHR39156">
    <property type="entry name" value="RIBONUCLEASE M5"/>
    <property type="match status" value="1"/>
</dbReference>
<dbReference type="PANTHER" id="PTHR39156:SF1">
    <property type="entry name" value="RIBONUCLEASE M5"/>
    <property type="match status" value="1"/>
</dbReference>
<dbReference type="HAMAP" id="MF_01469">
    <property type="entry name" value="RNase_M5"/>
    <property type="match status" value="1"/>
</dbReference>
<keyword evidence="10 11" id="KW-0694">RNA-binding</keyword>
<dbReference type="NCBIfam" id="TIGR00334">
    <property type="entry name" value="5S_RNA_mat_M5"/>
    <property type="match status" value="1"/>
</dbReference>
<dbReference type="SMART" id="SM00493">
    <property type="entry name" value="TOPRIM"/>
    <property type="match status" value="1"/>
</dbReference>
<dbReference type="EC" id="3.1.26.8" evidence="11 12"/>
<organism evidence="14 15">
    <name type="scientific">Candidatus Allocopromorpha excrementipullorum</name>
    <dbReference type="NCBI Taxonomy" id="2840743"/>
    <lineage>
        <taxon>Bacteria</taxon>
        <taxon>Bacillati</taxon>
        <taxon>Bacillota</taxon>
        <taxon>Clostridia</taxon>
        <taxon>Eubacteriales</taxon>
        <taxon>Eubacteriaceae</taxon>
        <taxon>Eubacteriaceae incertae sedis</taxon>
        <taxon>Candidatus Allocopromorpha</taxon>
    </lineage>
</organism>
<reference evidence="14" key="1">
    <citation type="submission" date="2020-10" db="EMBL/GenBank/DDBJ databases">
        <authorList>
            <person name="Gilroy R."/>
        </authorList>
    </citation>
    <scope>NUCLEOTIDE SEQUENCE</scope>
    <source>
        <strain evidence="14">ChiSjej4B22-8349</strain>
    </source>
</reference>
<dbReference type="Gene3D" id="3.40.1360.10">
    <property type="match status" value="1"/>
</dbReference>
<evidence type="ECO:0000256" key="4">
    <source>
        <dbReference type="ARBA" id="ARBA00022722"/>
    </source>
</evidence>
<comment type="similarity">
    <text evidence="11">Belongs to the ribonuclease M5 family.</text>
</comment>
<dbReference type="GO" id="GO:0006364">
    <property type="term" value="P:rRNA processing"/>
    <property type="evidence" value="ECO:0007669"/>
    <property type="project" value="UniProtKB-UniRule"/>
</dbReference>
<dbReference type="EMBL" id="DVOB01000058">
    <property type="protein sequence ID" value="HIU95596.1"/>
    <property type="molecule type" value="Genomic_DNA"/>
</dbReference>
<accession>A0A9D1N6M6</accession>
<comment type="caution">
    <text evidence="14">The sequence shown here is derived from an EMBL/GenBank/DDBJ whole genome shotgun (WGS) entry which is preliminary data.</text>
</comment>
<evidence type="ECO:0000256" key="7">
    <source>
        <dbReference type="ARBA" id="ARBA00022759"/>
    </source>
</evidence>
<evidence type="ECO:0000256" key="11">
    <source>
        <dbReference type="HAMAP-Rule" id="MF_01469"/>
    </source>
</evidence>
<dbReference type="SUPFAM" id="SSF110455">
    <property type="entry name" value="Toprim domain"/>
    <property type="match status" value="1"/>
</dbReference>
<evidence type="ECO:0000256" key="9">
    <source>
        <dbReference type="ARBA" id="ARBA00022842"/>
    </source>
</evidence>